<dbReference type="KEGG" id="ccot:CCAX7_002270"/>
<organism evidence="1 2">
    <name type="scientific">Capsulimonas corticalis</name>
    <dbReference type="NCBI Taxonomy" id="2219043"/>
    <lineage>
        <taxon>Bacteria</taxon>
        <taxon>Bacillati</taxon>
        <taxon>Armatimonadota</taxon>
        <taxon>Armatimonadia</taxon>
        <taxon>Capsulimonadales</taxon>
        <taxon>Capsulimonadaceae</taxon>
        <taxon>Capsulimonas</taxon>
    </lineage>
</organism>
<protein>
    <submittedName>
        <fullName evidence="1">Uncharacterized protein</fullName>
    </submittedName>
</protein>
<sequence length="140" mass="15608">MSKPIAEKDRATVVDREAVAADAKSQLFYNHYRGMTGVVAKIYDDGTAAVDIDPITLPETLRARHTEGSEAQRQKWLDGLSDEARNRLSAAEKKFALRYTILVAVTDLIPATGEPQRKSLEALELEEERHLSEIKNKKSA</sequence>
<gene>
    <name evidence="1" type="ORF">CCAX7_002270</name>
</gene>
<accession>A0A402CS33</accession>
<dbReference type="Proteomes" id="UP000287394">
    <property type="component" value="Chromosome"/>
</dbReference>
<name>A0A402CS33_9BACT</name>
<evidence type="ECO:0000313" key="1">
    <source>
        <dbReference type="EMBL" id="BDI28176.1"/>
    </source>
</evidence>
<keyword evidence="2" id="KW-1185">Reference proteome</keyword>
<proteinExistence type="predicted"/>
<evidence type="ECO:0000313" key="2">
    <source>
        <dbReference type="Proteomes" id="UP000287394"/>
    </source>
</evidence>
<dbReference type="OrthoDB" id="9799875at2"/>
<reference evidence="1 2" key="1">
    <citation type="journal article" date="2019" name="Int. J. Syst. Evol. Microbiol.">
        <title>Capsulimonas corticalis gen. nov., sp. nov., an aerobic capsulated bacterium, of a novel bacterial order, Capsulimonadales ord. nov., of the class Armatimonadia of the phylum Armatimonadetes.</title>
        <authorList>
            <person name="Li J."/>
            <person name="Kudo C."/>
            <person name="Tonouchi A."/>
        </authorList>
    </citation>
    <scope>NUCLEOTIDE SEQUENCE [LARGE SCALE GENOMIC DNA]</scope>
    <source>
        <strain evidence="1 2">AX-7</strain>
    </source>
</reference>
<dbReference type="EMBL" id="AP025739">
    <property type="protein sequence ID" value="BDI28176.1"/>
    <property type="molecule type" value="Genomic_DNA"/>
</dbReference>
<dbReference type="RefSeq" id="WP_119320124.1">
    <property type="nucleotide sequence ID" value="NZ_AP025739.1"/>
</dbReference>
<dbReference type="AlphaFoldDB" id="A0A402CS33"/>